<dbReference type="InterPro" id="IPR049513">
    <property type="entry name" value="TetR_C_40"/>
</dbReference>
<comment type="caution">
    <text evidence="4">The sequence shown here is derived from an EMBL/GenBank/DDBJ whole genome shotgun (WGS) entry which is preliminary data.</text>
</comment>
<evidence type="ECO:0000313" key="5">
    <source>
        <dbReference type="Proteomes" id="UP000297737"/>
    </source>
</evidence>
<proteinExistence type="predicted"/>
<feature type="domain" description="HTH tetR-type" evidence="3">
    <location>
        <begin position="14"/>
        <end position="74"/>
    </location>
</feature>
<evidence type="ECO:0000256" key="2">
    <source>
        <dbReference type="PROSITE-ProRule" id="PRU00335"/>
    </source>
</evidence>
<keyword evidence="1 2" id="KW-0238">DNA-binding</keyword>
<protein>
    <submittedName>
        <fullName evidence="4">TetR/AcrR family transcriptional regulator</fullName>
    </submittedName>
</protein>
<dbReference type="Gene3D" id="1.10.357.10">
    <property type="entry name" value="Tetracycline Repressor, domain 2"/>
    <property type="match status" value="1"/>
</dbReference>
<accession>A0A4Y9ER68</accession>
<dbReference type="AlphaFoldDB" id="A0A4Y9ER68"/>
<dbReference type="EMBL" id="SIHO01000001">
    <property type="protein sequence ID" value="TFU06094.1"/>
    <property type="molecule type" value="Genomic_DNA"/>
</dbReference>
<reference evidence="4 5" key="1">
    <citation type="submission" date="2019-02" db="EMBL/GenBank/DDBJ databases">
        <title>Polymorphobacter sp. isolated from the lake at the Tibet of China.</title>
        <authorList>
            <person name="Li A."/>
        </authorList>
    </citation>
    <scope>NUCLEOTIDE SEQUENCE [LARGE SCALE GENOMIC DNA]</scope>
    <source>
        <strain evidence="4 5">DJ1R-1</strain>
    </source>
</reference>
<evidence type="ECO:0000256" key="1">
    <source>
        <dbReference type="ARBA" id="ARBA00023125"/>
    </source>
</evidence>
<dbReference type="Pfam" id="PF21306">
    <property type="entry name" value="TetR_C_40"/>
    <property type="match status" value="1"/>
</dbReference>
<gene>
    <name evidence="4" type="ORF">EUV02_03510</name>
</gene>
<keyword evidence="5" id="KW-1185">Reference proteome</keyword>
<dbReference type="InterPro" id="IPR009057">
    <property type="entry name" value="Homeodomain-like_sf"/>
</dbReference>
<dbReference type="PROSITE" id="PS50977">
    <property type="entry name" value="HTH_TETR_2"/>
    <property type="match status" value="1"/>
</dbReference>
<sequence length="227" mass="24097">MDVKSSSLPGSKRARTRDQLLVSAQLLLMEQNAAALGLRRITDHAGLVHASFYNYYPDIGGLIGDLGELLGATHAAAMAELDTANLDVAARFALITRQTLRMVAGQPGFGRLMFDVGLPIDSLSSELRLRLKLDIAEGVARGMFKVSDIDIATSMVAGAISGLALDLHRGSLPVAAIDAATSALLVQLGLDRQTSEQLGHAPVDFPPPPELPMRWLALPPVALGETR</sequence>
<dbReference type="Proteomes" id="UP000297737">
    <property type="component" value="Unassembled WGS sequence"/>
</dbReference>
<feature type="DNA-binding region" description="H-T-H motif" evidence="2">
    <location>
        <begin position="37"/>
        <end position="56"/>
    </location>
</feature>
<dbReference type="SUPFAM" id="SSF46689">
    <property type="entry name" value="Homeodomain-like"/>
    <property type="match status" value="1"/>
</dbReference>
<evidence type="ECO:0000313" key="4">
    <source>
        <dbReference type="EMBL" id="TFU06094.1"/>
    </source>
</evidence>
<dbReference type="GO" id="GO:0003677">
    <property type="term" value="F:DNA binding"/>
    <property type="evidence" value="ECO:0007669"/>
    <property type="project" value="UniProtKB-UniRule"/>
</dbReference>
<dbReference type="OrthoDB" id="3218408at2"/>
<dbReference type="InterPro" id="IPR001647">
    <property type="entry name" value="HTH_TetR"/>
</dbReference>
<name>A0A4Y9ER68_9SPHN</name>
<evidence type="ECO:0000259" key="3">
    <source>
        <dbReference type="PROSITE" id="PS50977"/>
    </source>
</evidence>
<organism evidence="4 5">
    <name type="scientific">Glacieibacterium arshaanense</name>
    <dbReference type="NCBI Taxonomy" id="2511025"/>
    <lineage>
        <taxon>Bacteria</taxon>
        <taxon>Pseudomonadati</taxon>
        <taxon>Pseudomonadota</taxon>
        <taxon>Alphaproteobacteria</taxon>
        <taxon>Sphingomonadales</taxon>
        <taxon>Sphingosinicellaceae</taxon>
        <taxon>Glacieibacterium</taxon>
    </lineage>
</organism>
<dbReference type="RefSeq" id="WP_135244818.1">
    <property type="nucleotide sequence ID" value="NZ_SIHO01000001.1"/>
</dbReference>